<organism evidence="1 2">
    <name type="scientific">Lophiostoma macrostomum CBS 122681</name>
    <dbReference type="NCBI Taxonomy" id="1314788"/>
    <lineage>
        <taxon>Eukaryota</taxon>
        <taxon>Fungi</taxon>
        <taxon>Dikarya</taxon>
        <taxon>Ascomycota</taxon>
        <taxon>Pezizomycotina</taxon>
        <taxon>Dothideomycetes</taxon>
        <taxon>Pleosporomycetidae</taxon>
        <taxon>Pleosporales</taxon>
        <taxon>Lophiostomataceae</taxon>
        <taxon>Lophiostoma</taxon>
    </lineage>
</organism>
<protein>
    <recommendedName>
        <fullName evidence="3">Fungal N-terminal domain-containing protein</fullName>
    </recommendedName>
</protein>
<dbReference type="Proteomes" id="UP000799324">
    <property type="component" value="Unassembled WGS sequence"/>
</dbReference>
<keyword evidence="2" id="KW-1185">Reference proteome</keyword>
<dbReference type="EMBL" id="MU004345">
    <property type="protein sequence ID" value="KAF2655747.1"/>
    <property type="molecule type" value="Genomic_DNA"/>
</dbReference>
<evidence type="ECO:0000313" key="2">
    <source>
        <dbReference type="Proteomes" id="UP000799324"/>
    </source>
</evidence>
<evidence type="ECO:0008006" key="3">
    <source>
        <dbReference type="Google" id="ProtNLM"/>
    </source>
</evidence>
<accession>A0A6A6T8X3</accession>
<gene>
    <name evidence="1" type="ORF">K491DRAFT_778558</name>
</gene>
<name>A0A6A6T8X3_9PLEO</name>
<dbReference type="OrthoDB" id="432483at2759"/>
<sequence>MSGFEVLAAALGTVDVGLRSISLLYDSIKDLKSAPKEITRLRADLEGLQICLSGLDTLLQSANNATSALVRRFGLPEAAKSCSAACAALHQAIPRPSTTCARFYFFARKREIVSVMENIAKAKQTTILTAVVAGLALQTRDGGQLNPSTLRDAETEIARISVIAQEQRDQTTTQAANKAQEKVQKIKQEFHGVVNTKGDGNEVGIAGKKGDFGEVKQEWKENVTTMGDRNKVGIVFD</sequence>
<proteinExistence type="predicted"/>
<evidence type="ECO:0000313" key="1">
    <source>
        <dbReference type="EMBL" id="KAF2655747.1"/>
    </source>
</evidence>
<reference evidence="1" key="1">
    <citation type="journal article" date="2020" name="Stud. Mycol.">
        <title>101 Dothideomycetes genomes: a test case for predicting lifestyles and emergence of pathogens.</title>
        <authorList>
            <person name="Haridas S."/>
            <person name="Albert R."/>
            <person name="Binder M."/>
            <person name="Bloem J."/>
            <person name="Labutti K."/>
            <person name="Salamov A."/>
            <person name="Andreopoulos B."/>
            <person name="Baker S."/>
            <person name="Barry K."/>
            <person name="Bills G."/>
            <person name="Bluhm B."/>
            <person name="Cannon C."/>
            <person name="Castanera R."/>
            <person name="Culley D."/>
            <person name="Daum C."/>
            <person name="Ezra D."/>
            <person name="Gonzalez J."/>
            <person name="Henrissat B."/>
            <person name="Kuo A."/>
            <person name="Liang C."/>
            <person name="Lipzen A."/>
            <person name="Lutzoni F."/>
            <person name="Magnuson J."/>
            <person name="Mondo S."/>
            <person name="Nolan M."/>
            <person name="Ohm R."/>
            <person name="Pangilinan J."/>
            <person name="Park H.-J."/>
            <person name="Ramirez L."/>
            <person name="Alfaro M."/>
            <person name="Sun H."/>
            <person name="Tritt A."/>
            <person name="Yoshinaga Y."/>
            <person name="Zwiers L.-H."/>
            <person name="Turgeon B."/>
            <person name="Goodwin S."/>
            <person name="Spatafora J."/>
            <person name="Crous P."/>
            <person name="Grigoriev I."/>
        </authorList>
    </citation>
    <scope>NUCLEOTIDE SEQUENCE</scope>
    <source>
        <strain evidence="1">CBS 122681</strain>
    </source>
</reference>
<dbReference type="AlphaFoldDB" id="A0A6A6T8X3"/>